<reference evidence="9" key="1">
    <citation type="submission" date="2021-01" db="EMBL/GenBank/DDBJ databases">
        <authorList>
            <person name="Corre E."/>
            <person name="Pelletier E."/>
            <person name="Niang G."/>
            <person name="Scheremetjew M."/>
            <person name="Finn R."/>
            <person name="Kale V."/>
            <person name="Holt S."/>
            <person name="Cochrane G."/>
            <person name="Meng A."/>
            <person name="Brown T."/>
            <person name="Cohen L."/>
        </authorList>
    </citation>
    <scope>NUCLEOTIDE SEQUENCE</scope>
    <source>
        <strain evidence="9">CCMP1452</strain>
    </source>
</reference>
<keyword evidence="2" id="KW-0378">Hydrolase</keyword>
<feature type="compositionally biased region" description="Polar residues" evidence="6">
    <location>
        <begin position="180"/>
        <end position="194"/>
    </location>
</feature>
<dbReference type="GO" id="GO:0003676">
    <property type="term" value="F:nucleic acid binding"/>
    <property type="evidence" value="ECO:0007669"/>
    <property type="project" value="InterPro"/>
</dbReference>
<dbReference type="InterPro" id="IPR014014">
    <property type="entry name" value="RNA_helicase_DEAD_Q_motif"/>
</dbReference>
<evidence type="ECO:0000256" key="3">
    <source>
        <dbReference type="ARBA" id="ARBA00022806"/>
    </source>
</evidence>
<organism evidence="9">
    <name type="scientific">Eucampia antarctica</name>
    <dbReference type="NCBI Taxonomy" id="49252"/>
    <lineage>
        <taxon>Eukaryota</taxon>
        <taxon>Sar</taxon>
        <taxon>Stramenopiles</taxon>
        <taxon>Ochrophyta</taxon>
        <taxon>Bacillariophyta</taxon>
        <taxon>Mediophyceae</taxon>
        <taxon>Biddulphiophycidae</taxon>
        <taxon>Hemiaulales</taxon>
        <taxon>Hemiaulaceae</taxon>
        <taxon>Eucampia</taxon>
    </lineage>
</organism>
<feature type="compositionally biased region" description="Basic residues" evidence="6">
    <location>
        <begin position="18"/>
        <end position="27"/>
    </location>
</feature>
<feature type="region of interest" description="Disordered" evidence="6">
    <location>
        <begin position="1"/>
        <end position="108"/>
    </location>
</feature>
<evidence type="ECO:0000256" key="4">
    <source>
        <dbReference type="ARBA" id="ARBA00022840"/>
    </source>
</evidence>
<dbReference type="InterPro" id="IPR014001">
    <property type="entry name" value="Helicase_ATP-bd"/>
</dbReference>
<dbReference type="AlphaFoldDB" id="A0A7S2SL86"/>
<keyword evidence="3" id="KW-0347">Helicase</keyword>
<evidence type="ECO:0000256" key="6">
    <source>
        <dbReference type="SAM" id="MobiDB-lite"/>
    </source>
</evidence>
<evidence type="ECO:0008006" key="10">
    <source>
        <dbReference type="Google" id="ProtNLM"/>
    </source>
</evidence>
<dbReference type="GO" id="GO:0016787">
    <property type="term" value="F:hydrolase activity"/>
    <property type="evidence" value="ECO:0007669"/>
    <property type="project" value="UniProtKB-KW"/>
</dbReference>
<proteinExistence type="predicted"/>
<dbReference type="PANTHER" id="PTHR47958">
    <property type="entry name" value="ATP-DEPENDENT RNA HELICASE DBP3"/>
    <property type="match status" value="1"/>
</dbReference>
<dbReference type="SMART" id="SM00487">
    <property type="entry name" value="DEXDc"/>
    <property type="match status" value="1"/>
</dbReference>
<dbReference type="EMBL" id="HBHI01031149">
    <property type="protein sequence ID" value="CAD9703329.1"/>
    <property type="molecule type" value="Transcribed_RNA"/>
</dbReference>
<dbReference type="PROSITE" id="PS51195">
    <property type="entry name" value="Q_MOTIF"/>
    <property type="match status" value="1"/>
</dbReference>
<protein>
    <recommendedName>
        <fullName evidence="10">RNA helicase</fullName>
    </recommendedName>
</protein>
<keyword evidence="4" id="KW-0067">ATP-binding</keyword>
<dbReference type="SUPFAM" id="SSF52540">
    <property type="entry name" value="P-loop containing nucleoside triphosphate hydrolases"/>
    <property type="match status" value="1"/>
</dbReference>
<feature type="compositionally biased region" description="Polar residues" evidence="6">
    <location>
        <begin position="210"/>
        <end position="221"/>
    </location>
</feature>
<name>A0A7S2SL86_9STRA</name>
<dbReference type="InterPro" id="IPR011545">
    <property type="entry name" value="DEAD/DEAH_box_helicase_dom"/>
</dbReference>
<feature type="compositionally biased region" description="Low complexity" evidence="6">
    <location>
        <begin position="69"/>
        <end position="82"/>
    </location>
</feature>
<feature type="compositionally biased region" description="Basic and acidic residues" evidence="6">
    <location>
        <begin position="199"/>
        <end position="209"/>
    </location>
</feature>
<dbReference type="Gene3D" id="3.40.50.300">
    <property type="entry name" value="P-loop containing nucleotide triphosphate hydrolases"/>
    <property type="match status" value="1"/>
</dbReference>
<evidence type="ECO:0000259" key="7">
    <source>
        <dbReference type="PROSITE" id="PS51192"/>
    </source>
</evidence>
<dbReference type="InterPro" id="IPR027417">
    <property type="entry name" value="P-loop_NTPase"/>
</dbReference>
<feature type="domain" description="Helicase ATP-binding" evidence="7">
    <location>
        <begin position="423"/>
        <end position="532"/>
    </location>
</feature>
<feature type="domain" description="DEAD-box RNA helicase Q" evidence="8">
    <location>
        <begin position="392"/>
        <end position="420"/>
    </location>
</feature>
<feature type="region of interest" description="Disordered" evidence="6">
    <location>
        <begin position="177"/>
        <end position="292"/>
    </location>
</feature>
<evidence type="ECO:0000259" key="8">
    <source>
        <dbReference type="PROSITE" id="PS51195"/>
    </source>
</evidence>
<sequence length="532" mass="58514">MSLGGISKKIKNDSTRISSKKKKKRSPGQKFGFNEENDDDSDVIVSSSINGQTDILHLEEKVDQVDNVNNAIPSSQSNNNNSPKKKRNRWDAAPQTVNNDDTNKNNDDALDSFMEKLEAGAMGSVAMQNNNSKEEGGILEVDVGGSMMKLSTATTTTNNNKPPLASPLTGGVITAEDLTRLNQSSSKQKDTTSAGDDEMFTHSDWESDTAHNNGAESSASEVDTDDEGEETARRNFIEALKNSVPLDNKNEDDDEEEDNKPQLASEVKSEKQRREDRMRQLEQEAGAARVASQTVPEIGRMYNDMEGGVMEEAERTLDVLTAAPDALEVLADLNKKKELKAVDHTTIDYTPIRKNLYIVPRSLANLSSDDVADRRAKLKIKIRGQRAPSPVSTFRECGLSERVLSILAKQKIASPFPVQAQCLPCIMAGRDVIGIAKTGSGKTLAYLLPMLRHIGDQSPLELHESGPIGLVMAPARELAVQIHAVCKVFCKNLGFNVMTYTISFLKIFNLGLKLFHVQYLKYCPLKILFTII</sequence>
<feature type="short sequence motif" description="Q motif" evidence="5">
    <location>
        <begin position="392"/>
        <end position="420"/>
    </location>
</feature>
<dbReference type="GO" id="GO:0005524">
    <property type="term" value="F:ATP binding"/>
    <property type="evidence" value="ECO:0007669"/>
    <property type="project" value="UniProtKB-KW"/>
</dbReference>
<evidence type="ECO:0000256" key="1">
    <source>
        <dbReference type="ARBA" id="ARBA00022741"/>
    </source>
</evidence>
<gene>
    <name evidence="9" type="ORF">EANT1437_LOCUS16045</name>
</gene>
<dbReference type="GO" id="GO:0003724">
    <property type="term" value="F:RNA helicase activity"/>
    <property type="evidence" value="ECO:0007669"/>
    <property type="project" value="InterPro"/>
</dbReference>
<dbReference type="Pfam" id="PF00270">
    <property type="entry name" value="DEAD"/>
    <property type="match status" value="1"/>
</dbReference>
<evidence type="ECO:0000256" key="2">
    <source>
        <dbReference type="ARBA" id="ARBA00022801"/>
    </source>
</evidence>
<evidence type="ECO:0000256" key="5">
    <source>
        <dbReference type="PROSITE-ProRule" id="PRU00552"/>
    </source>
</evidence>
<keyword evidence="1" id="KW-0547">Nucleotide-binding</keyword>
<evidence type="ECO:0000313" key="9">
    <source>
        <dbReference type="EMBL" id="CAD9703329.1"/>
    </source>
</evidence>
<dbReference type="PROSITE" id="PS51192">
    <property type="entry name" value="HELICASE_ATP_BIND_1"/>
    <property type="match status" value="1"/>
</dbReference>
<accession>A0A7S2SL86</accession>
<feature type="compositionally biased region" description="Basic and acidic residues" evidence="6">
    <location>
        <begin position="267"/>
        <end position="282"/>
    </location>
</feature>